<reference evidence="3" key="1">
    <citation type="submission" date="2017-09" db="EMBL/GenBank/DDBJ databases">
        <title>Depth-based differentiation of microbial function through sediment-hosted aquifers and enrichment of novel symbionts in the deep terrestrial subsurface.</title>
        <authorList>
            <person name="Probst A.J."/>
            <person name="Ladd B."/>
            <person name="Jarett J.K."/>
            <person name="Geller-Mcgrath D.E."/>
            <person name="Sieber C.M.K."/>
            <person name="Emerson J.B."/>
            <person name="Anantharaman K."/>
            <person name="Thomas B.C."/>
            <person name="Malmstrom R."/>
            <person name="Stieglmeier M."/>
            <person name="Klingl A."/>
            <person name="Woyke T."/>
            <person name="Ryan C.M."/>
            <person name="Banfield J.F."/>
        </authorList>
    </citation>
    <scope>NUCLEOTIDE SEQUENCE [LARGE SCALE GENOMIC DNA]</scope>
</reference>
<dbReference type="Proteomes" id="UP000231474">
    <property type="component" value="Unassembled WGS sequence"/>
</dbReference>
<evidence type="ECO:0000313" key="3">
    <source>
        <dbReference type="Proteomes" id="UP000231474"/>
    </source>
</evidence>
<protein>
    <submittedName>
        <fullName evidence="2">Uncharacterized protein</fullName>
    </submittedName>
</protein>
<proteinExistence type="predicted"/>
<sequence length="83" mass="9531">MRENIIHYLVLLVILDLAVAAFFLFSFNKTYQAAVVVSMGILYVAWGIIHHWLSEDFHLRAILEYVLIAILANLVILSLLFRA</sequence>
<evidence type="ECO:0000313" key="2">
    <source>
        <dbReference type="EMBL" id="PJE67538.1"/>
    </source>
</evidence>
<accession>A0A2M8L3T5</accession>
<name>A0A2M8L3T5_9BACT</name>
<dbReference type="EMBL" id="PFEK01000037">
    <property type="protein sequence ID" value="PJE67538.1"/>
    <property type="molecule type" value="Genomic_DNA"/>
</dbReference>
<keyword evidence="1" id="KW-0812">Transmembrane</keyword>
<gene>
    <name evidence="2" type="ORF">COU95_01920</name>
</gene>
<keyword evidence="1" id="KW-0472">Membrane</keyword>
<evidence type="ECO:0000256" key="1">
    <source>
        <dbReference type="SAM" id="Phobius"/>
    </source>
</evidence>
<organism evidence="2 3">
    <name type="scientific">Candidatus Shapirobacteria bacterium CG10_big_fil_rev_8_21_14_0_10_40_9</name>
    <dbReference type="NCBI Taxonomy" id="1974888"/>
    <lineage>
        <taxon>Bacteria</taxon>
        <taxon>Candidatus Shapironibacteriota</taxon>
    </lineage>
</organism>
<feature type="transmembrane region" description="Helical" evidence="1">
    <location>
        <begin position="6"/>
        <end position="27"/>
    </location>
</feature>
<feature type="transmembrane region" description="Helical" evidence="1">
    <location>
        <begin position="59"/>
        <end position="81"/>
    </location>
</feature>
<keyword evidence="1" id="KW-1133">Transmembrane helix</keyword>
<dbReference type="AlphaFoldDB" id="A0A2M8L3T5"/>
<comment type="caution">
    <text evidence="2">The sequence shown here is derived from an EMBL/GenBank/DDBJ whole genome shotgun (WGS) entry which is preliminary data.</text>
</comment>
<feature type="transmembrane region" description="Helical" evidence="1">
    <location>
        <begin position="34"/>
        <end position="53"/>
    </location>
</feature>